<proteinExistence type="predicted"/>
<dbReference type="AlphaFoldDB" id="A0A4Q7CJB1"/>
<comment type="caution">
    <text evidence="1">The sequence shown here is derived from an EMBL/GenBank/DDBJ whole genome shotgun (WGS) entry which is preliminary data.</text>
</comment>
<evidence type="ECO:0000313" key="1">
    <source>
        <dbReference type="EMBL" id="RZI00063.1"/>
    </source>
</evidence>
<sequence length="164" mass="19755">MKVTYVAVFYKYNPDLEGQYFFVDFDFREFRELLPPVEMLEAEDCLGFILAKYKELNHPFPPSTPINQIFMEDSVLYEKREITIELNDYAGTKKRPPKKFIPKELYRFAMSEQEKFRRQRERDWQKKAFEELKNVEGEHVGFMSGRPWLPRGDETIYVEDENSI</sequence>
<dbReference type="RefSeq" id="WP_130135805.1">
    <property type="nucleotide sequence ID" value="NZ_RQTE01000351.1"/>
</dbReference>
<accession>A0A4Q7CJB1</accession>
<protein>
    <submittedName>
        <fullName evidence="1">Uncharacterized protein</fullName>
    </submittedName>
</protein>
<gene>
    <name evidence="1" type="ORF">EIG99_12570</name>
</gene>
<reference evidence="1 2" key="1">
    <citation type="submission" date="2018-11" db="EMBL/GenBank/DDBJ databases">
        <title>Genomic profiling of Staphylococcus species from a Poultry farm system in KwaZulu-Natal, South Africa.</title>
        <authorList>
            <person name="Amoako D.G."/>
            <person name="Somboro A.M."/>
            <person name="Abia A.L.K."/>
            <person name="Bester L.A."/>
            <person name="Essack S.Y."/>
        </authorList>
    </citation>
    <scope>NUCLEOTIDE SEQUENCE [LARGE SCALE GENOMIC DNA]</scope>
    <source>
        <strain evidence="1 2">SA11</strain>
    </source>
</reference>
<organism evidence="1 2">
    <name type="scientific">Staphylococcus condimenti</name>
    <dbReference type="NCBI Taxonomy" id="70255"/>
    <lineage>
        <taxon>Bacteria</taxon>
        <taxon>Bacillati</taxon>
        <taxon>Bacillota</taxon>
        <taxon>Bacilli</taxon>
        <taxon>Bacillales</taxon>
        <taxon>Staphylococcaceae</taxon>
        <taxon>Staphylococcus</taxon>
    </lineage>
</organism>
<name>A0A4Q7CJB1_9STAP</name>
<dbReference type="EMBL" id="RQTE01000351">
    <property type="protein sequence ID" value="RZI00063.1"/>
    <property type="molecule type" value="Genomic_DNA"/>
</dbReference>
<dbReference type="Proteomes" id="UP000293854">
    <property type="component" value="Unassembled WGS sequence"/>
</dbReference>
<evidence type="ECO:0000313" key="2">
    <source>
        <dbReference type="Proteomes" id="UP000293854"/>
    </source>
</evidence>